<organism evidence="1 2">
    <name type="scientific">Pluteus cervinus</name>
    <dbReference type="NCBI Taxonomy" id="181527"/>
    <lineage>
        <taxon>Eukaryota</taxon>
        <taxon>Fungi</taxon>
        <taxon>Dikarya</taxon>
        <taxon>Basidiomycota</taxon>
        <taxon>Agaricomycotina</taxon>
        <taxon>Agaricomycetes</taxon>
        <taxon>Agaricomycetidae</taxon>
        <taxon>Agaricales</taxon>
        <taxon>Pluteineae</taxon>
        <taxon>Pluteaceae</taxon>
        <taxon>Pluteus</taxon>
    </lineage>
</organism>
<protein>
    <submittedName>
        <fullName evidence="1">Uncharacterized protein</fullName>
    </submittedName>
</protein>
<proteinExistence type="predicted"/>
<sequence length="296" mass="33750">MVPSNQGNITNTDILLVTGVQHQTQALTHYISEHYLGDKDTDGSSDDGDQASDSEDSEAEMEMAKSSAERGPYNQYPKLTQFLEIIQAAPEDVFRSFLRLGRTTFHKLVLLLEKNPIFQSTGRKPQRPVYYQLATFLIRYGSYESDGSKTAVLLGIAEGSVWNYCRRVSRALRIIGLQVITWGDENRQQEVSHALHGLLGLGDCIGIIDGTLIRLDSVDTSEFSQKFYCRKKYPAVWFHFVDHQKRFISYDMGWPGSMNDVTILKASHLWINRRQYFTGNEYLLADRGMYLQISIK</sequence>
<gene>
    <name evidence="1" type="ORF">BDN72DRAFT_912609</name>
</gene>
<keyword evidence="2" id="KW-1185">Reference proteome</keyword>
<accession>A0ACD2ZY81</accession>
<name>A0ACD2ZY81_9AGAR</name>
<reference evidence="1 2" key="1">
    <citation type="journal article" date="2019" name="Nat. Ecol. Evol.">
        <title>Megaphylogeny resolves global patterns of mushroom evolution.</title>
        <authorList>
            <person name="Varga T."/>
            <person name="Krizsan K."/>
            <person name="Foldi C."/>
            <person name="Dima B."/>
            <person name="Sanchez-Garcia M."/>
            <person name="Sanchez-Ramirez S."/>
            <person name="Szollosi G.J."/>
            <person name="Szarkandi J.G."/>
            <person name="Papp V."/>
            <person name="Albert L."/>
            <person name="Andreopoulos W."/>
            <person name="Angelini C."/>
            <person name="Antonin V."/>
            <person name="Barry K.W."/>
            <person name="Bougher N.L."/>
            <person name="Buchanan P."/>
            <person name="Buyck B."/>
            <person name="Bense V."/>
            <person name="Catcheside P."/>
            <person name="Chovatia M."/>
            <person name="Cooper J."/>
            <person name="Damon W."/>
            <person name="Desjardin D."/>
            <person name="Finy P."/>
            <person name="Geml J."/>
            <person name="Haridas S."/>
            <person name="Hughes K."/>
            <person name="Justo A."/>
            <person name="Karasinski D."/>
            <person name="Kautmanova I."/>
            <person name="Kiss B."/>
            <person name="Kocsube S."/>
            <person name="Kotiranta H."/>
            <person name="LaButti K.M."/>
            <person name="Lechner B.E."/>
            <person name="Liimatainen K."/>
            <person name="Lipzen A."/>
            <person name="Lukacs Z."/>
            <person name="Mihaltcheva S."/>
            <person name="Morgado L.N."/>
            <person name="Niskanen T."/>
            <person name="Noordeloos M.E."/>
            <person name="Ohm R.A."/>
            <person name="Ortiz-Santana B."/>
            <person name="Ovrebo C."/>
            <person name="Racz N."/>
            <person name="Riley R."/>
            <person name="Savchenko A."/>
            <person name="Shiryaev A."/>
            <person name="Soop K."/>
            <person name="Spirin V."/>
            <person name="Szebenyi C."/>
            <person name="Tomsovsky M."/>
            <person name="Tulloss R.E."/>
            <person name="Uehling J."/>
            <person name="Grigoriev I.V."/>
            <person name="Vagvolgyi C."/>
            <person name="Papp T."/>
            <person name="Martin F.M."/>
            <person name="Miettinen O."/>
            <person name="Hibbett D.S."/>
            <person name="Nagy L.G."/>
        </authorList>
    </citation>
    <scope>NUCLEOTIDE SEQUENCE [LARGE SCALE GENOMIC DNA]</scope>
    <source>
        <strain evidence="1 2">NL-1719</strain>
    </source>
</reference>
<evidence type="ECO:0000313" key="1">
    <source>
        <dbReference type="EMBL" id="TFK58518.1"/>
    </source>
</evidence>
<dbReference type="EMBL" id="ML209322">
    <property type="protein sequence ID" value="TFK58518.1"/>
    <property type="molecule type" value="Genomic_DNA"/>
</dbReference>
<evidence type="ECO:0000313" key="2">
    <source>
        <dbReference type="Proteomes" id="UP000308600"/>
    </source>
</evidence>
<dbReference type="Proteomes" id="UP000308600">
    <property type="component" value="Unassembled WGS sequence"/>
</dbReference>